<evidence type="ECO:0000313" key="2">
    <source>
        <dbReference type="EMBL" id="SEP06291.1"/>
    </source>
</evidence>
<feature type="region of interest" description="Disordered" evidence="1">
    <location>
        <begin position="90"/>
        <end position="119"/>
    </location>
</feature>
<proteinExistence type="predicted"/>
<dbReference type="Proteomes" id="UP000199126">
    <property type="component" value="Unassembled WGS sequence"/>
</dbReference>
<accession>A0A1H8USZ6</accession>
<dbReference type="RefSeq" id="WP_089826500.1">
    <property type="nucleotide sequence ID" value="NZ_FODV01000012.1"/>
</dbReference>
<name>A0A1H8USZ6_9EURY</name>
<reference evidence="3" key="1">
    <citation type="submission" date="2016-10" db="EMBL/GenBank/DDBJ databases">
        <authorList>
            <person name="Varghese N."/>
            <person name="Submissions S."/>
        </authorList>
    </citation>
    <scope>NUCLEOTIDE SEQUENCE [LARGE SCALE GENOMIC DNA]</scope>
    <source>
        <strain evidence="3">CGMCC 1.10121</strain>
    </source>
</reference>
<dbReference type="OrthoDB" id="170048at2157"/>
<organism evidence="2 3">
    <name type="scientific">Halogranum amylolyticum</name>
    <dbReference type="NCBI Taxonomy" id="660520"/>
    <lineage>
        <taxon>Archaea</taxon>
        <taxon>Methanobacteriati</taxon>
        <taxon>Methanobacteriota</taxon>
        <taxon>Stenosarchaea group</taxon>
        <taxon>Halobacteria</taxon>
        <taxon>Halobacteriales</taxon>
        <taxon>Haloferacaceae</taxon>
    </lineage>
</organism>
<sequence length="119" mass="13821">MTDEELGQATIVYEDPDGETVEKQVDNEHVAYFQDHWILKTDEQDGQDIVRRIPLQRVYYVERSVEEFEEEVATVRNQVESLAGNLRQRLFGSEQQDQDQESGESLKINVGDSDDEQRS</sequence>
<keyword evidence="3" id="KW-1185">Reference proteome</keyword>
<gene>
    <name evidence="2" type="ORF">SAMN04487948_11297</name>
</gene>
<dbReference type="AlphaFoldDB" id="A0A1H8USZ6"/>
<evidence type="ECO:0000256" key="1">
    <source>
        <dbReference type="SAM" id="MobiDB-lite"/>
    </source>
</evidence>
<protein>
    <submittedName>
        <fullName evidence="2">Uncharacterized protein</fullName>
    </submittedName>
</protein>
<dbReference type="EMBL" id="FODV01000012">
    <property type="protein sequence ID" value="SEP06291.1"/>
    <property type="molecule type" value="Genomic_DNA"/>
</dbReference>
<evidence type="ECO:0000313" key="3">
    <source>
        <dbReference type="Proteomes" id="UP000199126"/>
    </source>
</evidence>